<name>A0A9P8L4G7_9PEZI</name>
<feature type="compositionally biased region" description="Polar residues" evidence="12">
    <location>
        <begin position="94"/>
        <end position="126"/>
    </location>
</feature>
<evidence type="ECO:0000256" key="8">
    <source>
        <dbReference type="ARBA" id="ARBA00023125"/>
    </source>
</evidence>
<dbReference type="Proteomes" id="UP000698800">
    <property type="component" value="Unassembled WGS sequence"/>
</dbReference>
<dbReference type="AlphaFoldDB" id="A0A9P8L4G7"/>
<dbReference type="PROSITE" id="PS00028">
    <property type="entry name" value="ZINC_FINGER_C2H2_1"/>
    <property type="match status" value="1"/>
</dbReference>
<evidence type="ECO:0000256" key="11">
    <source>
        <dbReference type="PROSITE-ProRule" id="PRU00042"/>
    </source>
</evidence>
<dbReference type="PANTHER" id="PTHR24403">
    <property type="entry name" value="ZINC FINGER PROTEIN"/>
    <property type="match status" value="1"/>
</dbReference>
<dbReference type="SMART" id="SM00355">
    <property type="entry name" value="ZnF_C2H2"/>
    <property type="match status" value="1"/>
</dbReference>
<evidence type="ECO:0000256" key="2">
    <source>
        <dbReference type="ARBA" id="ARBA00006991"/>
    </source>
</evidence>
<feature type="domain" description="C2H2-type" evidence="13">
    <location>
        <begin position="361"/>
        <end position="388"/>
    </location>
</feature>
<evidence type="ECO:0000256" key="1">
    <source>
        <dbReference type="ARBA" id="ARBA00004123"/>
    </source>
</evidence>
<comment type="similarity">
    <text evidence="2">Belongs to the krueppel C2H2-type zinc-finger protein family.</text>
</comment>
<keyword evidence="10" id="KW-0539">Nucleus</keyword>
<sequence length="478" mass="50378">MSSQPDPLGAHSSSFSARRSAASHLPAFQLPGPPTMHRTFPPFTAINASQPPPANAGNLLTPPNVSGDGLSPISGGLNSASSGPNPGMPYTPISFWQQQGQSQSAYGFSSGATSQPLYASQSSGPFSSRSLYSPLSGSLGRSVNSPATVDGPPPPHYEQLPPFSSSVSMSSQNGPASTTLPTISMQQQITANPYLTSQPPTTSATQPSPTHTHESYSSPHRPPPAPYYSGSQPSSTPHQPSFPAPYSTASPSQHTPLTSTAPAPRVSPISSTPAHPPLLQPAPPPPPHHFGRPFSSFSNYSLPAVSGPIMSNVHSPGASMTLVGGMPSGMMPNAMLHGGMPHMYSGHHPHPQQPPQNDRPFKCDLCPQSFNRNHDLKRHKRIHLAVKPFPCLHCEKSFSRKDALKVSFTDPNLDDPSLTIKQRHILVKGCGRPQAPDSTEVKQDDSSPTKVEGVKTARGNNDGPAGSPRLNPTASKGE</sequence>
<keyword evidence="7" id="KW-0805">Transcription regulation</keyword>
<keyword evidence="4" id="KW-0677">Repeat</keyword>
<dbReference type="Gene3D" id="3.30.160.60">
    <property type="entry name" value="Classic Zinc Finger"/>
    <property type="match status" value="2"/>
</dbReference>
<keyword evidence="15" id="KW-1185">Reference proteome</keyword>
<evidence type="ECO:0000313" key="14">
    <source>
        <dbReference type="EMBL" id="KAH0543215.1"/>
    </source>
</evidence>
<evidence type="ECO:0000259" key="13">
    <source>
        <dbReference type="PROSITE" id="PS50157"/>
    </source>
</evidence>
<dbReference type="PROSITE" id="PS50157">
    <property type="entry name" value="ZINC_FINGER_C2H2_2"/>
    <property type="match status" value="1"/>
</dbReference>
<keyword evidence="8" id="KW-0238">DNA-binding</keyword>
<dbReference type="FunFam" id="3.30.160.60:FF:001156">
    <property type="entry name" value="Zinc finger protein 407"/>
    <property type="match status" value="1"/>
</dbReference>
<feature type="compositionally biased region" description="Pro residues" evidence="12">
    <location>
        <begin position="274"/>
        <end position="288"/>
    </location>
</feature>
<dbReference type="SUPFAM" id="SSF57667">
    <property type="entry name" value="beta-beta-alpha zinc fingers"/>
    <property type="match status" value="1"/>
</dbReference>
<feature type="compositionally biased region" description="Low complexity" evidence="12">
    <location>
        <begin position="196"/>
        <end position="210"/>
    </location>
</feature>
<dbReference type="GO" id="GO:0045944">
    <property type="term" value="P:positive regulation of transcription by RNA polymerase II"/>
    <property type="evidence" value="ECO:0007669"/>
    <property type="project" value="TreeGrafter"/>
</dbReference>
<feature type="compositionally biased region" description="Low complexity" evidence="12">
    <location>
        <begin position="10"/>
        <end position="24"/>
    </location>
</feature>
<dbReference type="OrthoDB" id="8922241at2759"/>
<feature type="compositionally biased region" description="Low complexity" evidence="12">
    <location>
        <begin position="127"/>
        <end position="142"/>
    </location>
</feature>
<comment type="subcellular location">
    <subcellularLocation>
        <location evidence="1">Nucleus</location>
    </subcellularLocation>
</comment>
<reference evidence="14" key="1">
    <citation type="submission" date="2021-03" db="EMBL/GenBank/DDBJ databases">
        <title>Comparative genomics and phylogenomic investigation of the class Geoglossomycetes provide insights into ecological specialization and systematics.</title>
        <authorList>
            <person name="Melie T."/>
            <person name="Pirro S."/>
            <person name="Miller A.N."/>
            <person name="Quandt A."/>
        </authorList>
    </citation>
    <scope>NUCLEOTIDE SEQUENCE</scope>
    <source>
        <strain evidence="14">GBOQ0MN5Z8</strain>
    </source>
</reference>
<keyword evidence="9" id="KW-0804">Transcription</keyword>
<keyword evidence="5 11" id="KW-0863">Zinc-finger</keyword>
<dbReference type="PANTHER" id="PTHR24403:SF67">
    <property type="entry name" value="FI01116P-RELATED"/>
    <property type="match status" value="1"/>
</dbReference>
<feature type="compositionally biased region" description="Basic and acidic residues" evidence="12">
    <location>
        <begin position="439"/>
        <end position="455"/>
    </location>
</feature>
<evidence type="ECO:0000256" key="7">
    <source>
        <dbReference type="ARBA" id="ARBA00023015"/>
    </source>
</evidence>
<evidence type="ECO:0000256" key="10">
    <source>
        <dbReference type="ARBA" id="ARBA00023242"/>
    </source>
</evidence>
<evidence type="ECO:0000256" key="5">
    <source>
        <dbReference type="ARBA" id="ARBA00022771"/>
    </source>
</evidence>
<keyword evidence="6" id="KW-0862">Zinc</keyword>
<dbReference type="InterPro" id="IPR013087">
    <property type="entry name" value="Znf_C2H2_type"/>
</dbReference>
<comment type="caution">
    <text evidence="14">The sequence shown here is derived from an EMBL/GenBank/DDBJ whole genome shotgun (WGS) entry which is preliminary data.</text>
</comment>
<feature type="compositionally biased region" description="Polar residues" evidence="12">
    <location>
        <begin position="229"/>
        <end position="239"/>
    </location>
</feature>
<evidence type="ECO:0000256" key="12">
    <source>
        <dbReference type="SAM" id="MobiDB-lite"/>
    </source>
</evidence>
<evidence type="ECO:0000313" key="15">
    <source>
        <dbReference type="Proteomes" id="UP000698800"/>
    </source>
</evidence>
<feature type="region of interest" description="Disordered" evidence="12">
    <location>
        <begin position="1"/>
        <end position="179"/>
    </location>
</feature>
<evidence type="ECO:0000256" key="6">
    <source>
        <dbReference type="ARBA" id="ARBA00022833"/>
    </source>
</evidence>
<dbReference type="GO" id="GO:0003677">
    <property type="term" value="F:DNA binding"/>
    <property type="evidence" value="ECO:0007669"/>
    <property type="project" value="UniProtKB-KW"/>
</dbReference>
<dbReference type="GO" id="GO:0008270">
    <property type="term" value="F:zinc ion binding"/>
    <property type="evidence" value="ECO:0007669"/>
    <property type="project" value="UniProtKB-KW"/>
</dbReference>
<feature type="region of interest" description="Disordered" evidence="12">
    <location>
        <begin position="430"/>
        <end position="478"/>
    </location>
</feature>
<evidence type="ECO:0000256" key="4">
    <source>
        <dbReference type="ARBA" id="ARBA00022737"/>
    </source>
</evidence>
<evidence type="ECO:0000256" key="9">
    <source>
        <dbReference type="ARBA" id="ARBA00023163"/>
    </source>
</evidence>
<gene>
    <name evidence="14" type="ORF">FGG08_002476</name>
</gene>
<feature type="compositionally biased region" description="Polar residues" evidence="12">
    <location>
        <begin position="247"/>
        <end position="261"/>
    </location>
</feature>
<dbReference type="GO" id="GO:0005634">
    <property type="term" value="C:nucleus"/>
    <property type="evidence" value="ECO:0007669"/>
    <property type="project" value="UniProtKB-SubCell"/>
</dbReference>
<dbReference type="InterPro" id="IPR050688">
    <property type="entry name" value="Zinc_finger/UBP_domain"/>
</dbReference>
<keyword evidence="3" id="KW-0479">Metal-binding</keyword>
<dbReference type="InterPro" id="IPR036236">
    <property type="entry name" value="Znf_C2H2_sf"/>
</dbReference>
<proteinExistence type="inferred from homology"/>
<dbReference type="Pfam" id="PF00096">
    <property type="entry name" value="zf-C2H2"/>
    <property type="match status" value="1"/>
</dbReference>
<protein>
    <recommendedName>
        <fullName evidence="13">C2H2-type domain-containing protein</fullName>
    </recommendedName>
</protein>
<accession>A0A9P8L4G7</accession>
<dbReference type="EMBL" id="JAGHQL010000037">
    <property type="protein sequence ID" value="KAH0543215.1"/>
    <property type="molecule type" value="Genomic_DNA"/>
</dbReference>
<organism evidence="14 15">
    <name type="scientific">Glutinoglossum americanum</name>
    <dbReference type="NCBI Taxonomy" id="1670608"/>
    <lineage>
        <taxon>Eukaryota</taxon>
        <taxon>Fungi</taxon>
        <taxon>Dikarya</taxon>
        <taxon>Ascomycota</taxon>
        <taxon>Pezizomycotina</taxon>
        <taxon>Geoglossomycetes</taxon>
        <taxon>Geoglossales</taxon>
        <taxon>Geoglossaceae</taxon>
        <taxon>Glutinoglossum</taxon>
    </lineage>
</organism>
<feature type="region of interest" description="Disordered" evidence="12">
    <location>
        <begin position="193"/>
        <end position="292"/>
    </location>
</feature>
<dbReference type="FunFam" id="3.30.160.60:FF:000100">
    <property type="entry name" value="Zinc finger 45-like"/>
    <property type="match status" value="1"/>
</dbReference>
<evidence type="ECO:0000256" key="3">
    <source>
        <dbReference type="ARBA" id="ARBA00022723"/>
    </source>
</evidence>